<evidence type="ECO:0000313" key="3">
    <source>
        <dbReference type="Proteomes" id="UP000076632"/>
    </source>
</evidence>
<dbReference type="Pfam" id="PF01423">
    <property type="entry name" value="LSM"/>
    <property type="match status" value="1"/>
</dbReference>
<dbReference type="AlphaFoldDB" id="A0A161TPG4"/>
<dbReference type="Proteomes" id="UP000076632">
    <property type="component" value="Unassembled WGS sequence"/>
</dbReference>
<dbReference type="PANTHER" id="PTHR10701">
    <property type="entry name" value="SMALL NUCLEAR RIBONUCLEOPROTEIN-ASSOCIATED PROTEIN B AND N"/>
    <property type="match status" value="1"/>
</dbReference>
<dbReference type="SMART" id="SM00651">
    <property type="entry name" value="Sm"/>
    <property type="match status" value="1"/>
</dbReference>
<feature type="domain" description="Sm" evidence="1">
    <location>
        <begin position="13"/>
        <end position="103"/>
    </location>
</feature>
<dbReference type="InterPro" id="IPR010920">
    <property type="entry name" value="LSM_dom_sf"/>
</dbReference>
<protein>
    <recommendedName>
        <fullName evidence="1">Sm domain-containing protein</fullName>
    </recommendedName>
</protein>
<proteinExistence type="predicted"/>
<dbReference type="RefSeq" id="XP_018189641.1">
    <property type="nucleotide sequence ID" value="XM_018334858.1"/>
</dbReference>
<dbReference type="PANTHER" id="PTHR10701:SF5">
    <property type="entry name" value="N-ALPHA-ACETYLTRANSFERASE 38, NATC AUXILIARY SUBUNIT"/>
    <property type="match status" value="1"/>
</dbReference>
<organism evidence="2 3">
    <name type="scientific">Xylona heveae (strain CBS 132557 / TC161)</name>
    <dbReference type="NCBI Taxonomy" id="1328760"/>
    <lineage>
        <taxon>Eukaryota</taxon>
        <taxon>Fungi</taxon>
        <taxon>Dikarya</taxon>
        <taxon>Ascomycota</taxon>
        <taxon>Pezizomycotina</taxon>
        <taxon>Xylonomycetes</taxon>
        <taxon>Xylonales</taxon>
        <taxon>Xylonaceae</taxon>
        <taxon>Xylona</taxon>
    </lineage>
</organism>
<gene>
    <name evidence="2" type="ORF">L228DRAFT_266447</name>
</gene>
<keyword evidence="3" id="KW-1185">Reference proteome</keyword>
<dbReference type="SUPFAM" id="SSF50182">
    <property type="entry name" value="Sm-like ribonucleoproteins"/>
    <property type="match status" value="1"/>
</dbReference>
<dbReference type="InterPro" id="IPR034110">
    <property type="entry name" value="LSMD1_Sm"/>
</dbReference>
<name>A0A161TPG4_XYLHT</name>
<sequence length="113" mass="12286">MASNAPDNAGATLFLQSLLGKQLRITTTDTRIFVGQMRCTDRDQNVILAGTHEYRHPSPAAIRSASAKAAATVPEQSKFKLDMTSRYLGLVVVPGMHISKIELEEFRPLASTG</sequence>
<dbReference type="CDD" id="cd06168">
    <property type="entry name" value="LSMD1"/>
    <property type="match status" value="1"/>
</dbReference>
<dbReference type="OMA" id="THEYRCP"/>
<dbReference type="InParanoid" id="A0A161TPG4"/>
<dbReference type="STRING" id="1328760.A0A161TPG4"/>
<dbReference type="InterPro" id="IPR050914">
    <property type="entry name" value="snRNP_SmB/NAA38-like"/>
</dbReference>
<dbReference type="EMBL" id="KV407456">
    <property type="protein sequence ID" value="KZF24086.1"/>
    <property type="molecule type" value="Genomic_DNA"/>
</dbReference>
<reference evidence="2 3" key="1">
    <citation type="journal article" date="2016" name="Fungal Biol.">
        <title>The genome of Xylona heveae provides a window into fungal endophytism.</title>
        <authorList>
            <person name="Gazis R."/>
            <person name="Kuo A."/>
            <person name="Riley R."/>
            <person name="LaButti K."/>
            <person name="Lipzen A."/>
            <person name="Lin J."/>
            <person name="Amirebrahimi M."/>
            <person name="Hesse C.N."/>
            <person name="Spatafora J.W."/>
            <person name="Henrissat B."/>
            <person name="Hainaut M."/>
            <person name="Grigoriev I.V."/>
            <person name="Hibbett D.S."/>
        </authorList>
    </citation>
    <scope>NUCLEOTIDE SEQUENCE [LARGE SCALE GENOMIC DNA]</scope>
    <source>
        <strain evidence="2 3">TC161</strain>
    </source>
</reference>
<evidence type="ECO:0000313" key="2">
    <source>
        <dbReference type="EMBL" id="KZF24086.1"/>
    </source>
</evidence>
<dbReference type="OrthoDB" id="368909at2759"/>
<evidence type="ECO:0000259" key="1">
    <source>
        <dbReference type="SMART" id="SM00651"/>
    </source>
</evidence>
<dbReference type="Gene3D" id="2.30.30.100">
    <property type="match status" value="1"/>
</dbReference>
<dbReference type="GeneID" id="28899995"/>
<dbReference type="InterPro" id="IPR001163">
    <property type="entry name" value="Sm_dom_euk/arc"/>
</dbReference>
<accession>A0A161TPG4</accession>
<dbReference type="GO" id="GO:0031417">
    <property type="term" value="C:NatC complex"/>
    <property type="evidence" value="ECO:0007669"/>
    <property type="project" value="InterPro"/>
</dbReference>